<protein>
    <submittedName>
        <fullName evidence="1">Uncharacterized protein</fullName>
    </submittedName>
</protein>
<accession>A0A1E3XKW5</accession>
<dbReference type="KEGG" id="pmul:DR93_1389"/>
<evidence type="ECO:0000313" key="2">
    <source>
        <dbReference type="Proteomes" id="UP000540079"/>
    </source>
</evidence>
<organism evidence="1 2">
    <name type="scientific">Pasteurella multocida</name>
    <dbReference type="NCBI Taxonomy" id="747"/>
    <lineage>
        <taxon>Bacteria</taxon>
        <taxon>Pseudomonadati</taxon>
        <taxon>Pseudomonadota</taxon>
        <taxon>Gammaproteobacteria</taxon>
        <taxon>Pasteurellales</taxon>
        <taxon>Pasteurellaceae</taxon>
        <taxon>Pasteurella</taxon>
    </lineage>
</organism>
<dbReference type="Proteomes" id="UP000540079">
    <property type="component" value="Unassembled WGS sequence"/>
</dbReference>
<dbReference type="EMBL" id="PPVL01000001">
    <property type="protein sequence ID" value="NNI77952.1"/>
    <property type="molecule type" value="Genomic_DNA"/>
</dbReference>
<name>A0A1E3XKW5_PASMD</name>
<dbReference type="RefSeq" id="WP_005755637.1">
    <property type="nucleotide sequence ID" value="NZ_CP008918.1"/>
</dbReference>
<sequence>MTLTEKQDCAAEIADIINAFQASLDFMNNGDERSSAIMFNSALREAKNIKRKIAFLRNIAPEISEEKQLRERGEL</sequence>
<comment type="caution">
    <text evidence="1">The sequence shown here is derived from an EMBL/GenBank/DDBJ whole genome shotgun (WGS) entry which is preliminary data.</text>
</comment>
<gene>
    <name evidence="1" type="ORF">C2800_00665</name>
</gene>
<dbReference type="AlphaFoldDB" id="A0A1E3XKW5"/>
<reference evidence="1 2" key="1">
    <citation type="journal article" date="2018" name="Front. Microbiol.">
        <title>Genetic and Phylogenetic Characteristics of Pasteurella multocida Isolates From Different Host Species.</title>
        <authorList>
            <person name="Peng Z."/>
            <person name="Liang W."/>
            <person name="Wang F."/>
            <person name="Xu Z."/>
            <person name="Xie Z."/>
            <person name="Lian Z."/>
            <person name="Hua L."/>
            <person name="Zhou R."/>
            <person name="Chen H."/>
            <person name="Wu B."/>
        </authorList>
    </citation>
    <scope>NUCLEOTIDE SEQUENCE [LARGE SCALE GENOMIC DNA]</scope>
    <source>
        <strain evidence="1 2">HNA06</strain>
    </source>
</reference>
<proteinExistence type="predicted"/>
<evidence type="ECO:0000313" key="1">
    <source>
        <dbReference type="EMBL" id="NNI77952.1"/>
    </source>
</evidence>